<name>A0AAU8GQK8_9CAUD</name>
<keyword evidence="1" id="KW-0578">Host cell lysis by virus</keyword>
<protein>
    <recommendedName>
        <fullName evidence="1">Holin</fullName>
    </recommendedName>
</protein>
<proteinExistence type="inferred from homology"/>
<accession>A0AAU8GQK8</accession>
<evidence type="ECO:0000256" key="1">
    <source>
        <dbReference type="HAMAP-Rule" id="MF_04168"/>
    </source>
</evidence>
<keyword evidence="1" id="KW-1032">Host cell membrane</keyword>
<dbReference type="GO" id="GO:0016020">
    <property type="term" value="C:membrane"/>
    <property type="evidence" value="ECO:0007669"/>
    <property type="project" value="UniProtKB-UniRule"/>
</dbReference>
<dbReference type="GO" id="GO:0020002">
    <property type="term" value="C:host cell plasma membrane"/>
    <property type="evidence" value="ECO:0007669"/>
    <property type="project" value="UniProtKB-SubCell"/>
</dbReference>
<keyword evidence="1" id="KW-1133">Transmembrane helix</keyword>
<reference evidence="2" key="1">
    <citation type="submission" date="2024-05" db="EMBL/GenBank/DDBJ databases">
        <authorList>
            <person name="Angeles D.G."/>
            <person name="Arvik A.J."/>
            <person name="Ashton K.E."/>
            <person name="Baker A.G."/>
            <person name="Benitez E."/>
            <person name="Boateng E.S."/>
            <person name="Bopp L.A."/>
            <person name="Canales M.Y."/>
            <person name="Cho C.S."/>
            <person name="Denby A.C."/>
            <person name="Ferrell L.E."/>
            <person name="Gates K.A."/>
            <person name="Goitom S."/>
            <person name="Griffith A.H."/>
            <person name="Hassan A.M."/>
            <person name="James S.C."/>
            <person name="Javed S.A."/>
            <person name="Jordan A.B."/>
            <person name="Kershner D.C."/>
            <person name="Kudva A.P."/>
            <person name="Liu S."/>
            <person name="Loosemore S.B."/>
            <person name="Lyle H.E."/>
            <person name="Mahmud R."/>
            <person name="Martey A."/>
            <person name="Martin B.S."/>
            <person name="Martin C.E."/>
            <person name="Martin G.J."/>
            <person name="McClellan E."/>
            <person name="Paladino M.R."/>
            <person name="Papa A.R."/>
            <person name="Perez K."/>
            <person name="Rhodes B.E."/>
            <person name="Riddervold E.J."/>
            <person name="Roudabush H."/>
            <person name="Ruiz I.A."/>
            <person name="Russell E.L."/>
            <person name="Sams C.E."/>
            <person name="Shin S."/>
            <person name="Smith G.L."/>
            <person name="Snowman J.L."/>
            <person name="Timberlake T."/>
            <person name="Tucker Z.R."/>
            <person name="Vashistha N."/>
            <person name="Voshell S.M."/>
            <person name="Vuppala S."/>
            <person name="Wallace A.L."/>
            <person name="Ko C."/>
            <person name="Russell D.A."/>
            <person name="Jacobs-Sera D."/>
            <person name="Hatfull G.F."/>
        </authorList>
    </citation>
    <scope>NUCLEOTIDE SEQUENCE</scope>
</reference>
<comment type="subunit">
    <text evidence="1">Homomultimer. Self-associates to form a pore.</text>
</comment>
<dbReference type="Pfam" id="PF16081">
    <property type="entry name" value="Phage_holin_7_1"/>
    <property type="match status" value="1"/>
</dbReference>
<comment type="domain">
    <text evidence="1">The coiled coil region is required for host cell lysis and for cytotoxic activity. The C-terminus determines the size of the hole.</text>
</comment>
<dbReference type="EMBL" id="PP758916">
    <property type="protein sequence ID" value="XCH44232.1"/>
    <property type="molecule type" value="Genomic_DNA"/>
</dbReference>
<keyword evidence="1" id="KW-0204">Cytolysis</keyword>
<keyword evidence="1" id="KW-1030">Host cell inner membrane</keyword>
<organism evidence="2">
    <name type="scientific">Mycobacterium phage BabyBack</name>
    <dbReference type="NCBI Taxonomy" id="3158877"/>
    <lineage>
        <taxon>Viruses</taxon>
        <taxon>Duplodnaviria</taxon>
        <taxon>Heunggongvirae</taxon>
        <taxon>Uroviricota</taxon>
        <taxon>Caudoviricetes</taxon>
    </lineage>
</organism>
<dbReference type="GO" id="GO:0031640">
    <property type="term" value="P:killing of cells of another organism"/>
    <property type="evidence" value="ECO:0007669"/>
    <property type="project" value="UniProtKB-KW"/>
</dbReference>
<gene>
    <name evidence="2" type="primary">12</name>
    <name evidence="2" type="ORF">SEA_BABYBACK_12</name>
</gene>
<keyword evidence="1" id="KW-1043">Host membrane</keyword>
<keyword evidence="1" id="KW-1188">Viral release from host cell</keyword>
<dbReference type="GO" id="GO:0140911">
    <property type="term" value="F:pore-forming activity"/>
    <property type="evidence" value="ECO:0007669"/>
    <property type="project" value="UniProtKB-UniRule"/>
</dbReference>
<dbReference type="HAMAP" id="MF_04168">
    <property type="entry name" value="HOLIN_D29"/>
    <property type="match status" value="1"/>
</dbReference>
<feature type="transmembrane region" description="Helical" evidence="1">
    <location>
        <begin position="9"/>
        <end position="29"/>
    </location>
</feature>
<dbReference type="InterPro" id="IPR032121">
    <property type="entry name" value="Myco_phage_holin"/>
</dbReference>
<evidence type="ECO:0000313" key="2">
    <source>
        <dbReference type="EMBL" id="XCH44232.1"/>
    </source>
</evidence>
<comment type="subcellular location">
    <subcellularLocation>
        <location evidence="1">Host cell inner membrane</location>
    </subcellularLocation>
</comment>
<keyword evidence="1" id="KW-0472">Membrane</keyword>
<keyword evidence="1" id="KW-0812">Transmembrane</keyword>
<comment type="caution">
    <text evidence="1">Lacks conserved residue(s) required for the propagation of feature annotation.</text>
</comment>
<comment type="similarity">
    <text evidence="1">Belongs to the D29 holin family.</text>
</comment>
<sequence length="156" mass="16390">MSPKVRQTLYYIGTIIPALLGIALIWGGIDAGVAENIGNILTGALNLIGAAAPATAAVKVNQQRKDGTLATNAVDQVVKGVEQIVAAKQAAEAEVTKVQEAIGGVLSDVQRAAESVNLGPLASQIINQLPNGFAPKPFVPQAYSQYYDPRTEPWNR</sequence>
<comment type="function">
    <text evidence="1">Accumulates harmlessly in the cytoplasmic membrane until it reaches a critical concentration that triggers the formation of micron-scale pores (holes) causing host cell membrane disruption and endolysin escape into the periplasmic space. Determines the precise timing of host cell lysis. Participates with the endolysin protein in the sequential events which lead to the programmed host cell lysis releasing the mature viral particles from the host cell.</text>
</comment>